<dbReference type="GO" id="GO:0032259">
    <property type="term" value="P:methylation"/>
    <property type="evidence" value="ECO:0007669"/>
    <property type="project" value="UniProtKB-KW"/>
</dbReference>
<dbReference type="GO" id="GO:0036396">
    <property type="term" value="C:RNA N6-methyladenosine methyltransferase complex"/>
    <property type="evidence" value="ECO:0007669"/>
    <property type="project" value="TreeGrafter"/>
</dbReference>
<evidence type="ECO:0000313" key="8">
    <source>
        <dbReference type="Proteomes" id="UP001431783"/>
    </source>
</evidence>
<keyword evidence="2" id="KW-0489">Methyltransferase</keyword>
<proteinExistence type="inferred from homology"/>
<evidence type="ECO:0000256" key="6">
    <source>
        <dbReference type="PROSITE-ProRule" id="PRU00489"/>
    </source>
</evidence>
<comment type="caution">
    <text evidence="7">The sequence shown here is derived from an EMBL/GenBank/DDBJ whole genome shotgun (WGS) entry which is preliminary data.</text>
</comment>
<dbReference type="Pfam" id="PF05063">
    <property type="entry name" value="MT-A70"/>
    <property type="match status" value="1"/>
</dbReference>
<dbReference type="PANTHER" id="PTHR12829">
    <property type="entry name" value="N6-ADENOSINE-METHYLTRANSFERASE"/>
    <property type="match status" value="1"/>
</dbReference>
<comment type="catalytic activity">
    <reaction evidence="5">
        <text>an adenosine in mRNA + S-adenosyl-L-methionine = an N(6)-methyladenosine in mRNA + S-adenosyl-L-homocysteine + H(+)</text>
        <dbReference type="Rhea" id="RHEA:55584"/>
        <dbReference type="Rhea" id="RHEA-COMP:12414"/>
        <dbReference type="Rhea" id="RHEA-COMP:12417"/>
        <dbReference type="ChEBI" id="CHEBI:15378"/>
        <dbReference type="ChEBI" id="CHEBI:57856"/>
        <dbReference type="ChEBI" id="CHEBI:59789"/>
        <dbReference type="ChEBI" id="CHEBI:74411"/>
        <dbReference type="ChEBI" id="CHEBI:74449"/>
        <dbReference type="EC" id="2.1.1.348"/>
    </reaction>
</comment>
<sequence>MEQNETVKKHTDEALGDCSFSNTCSYTDTCKYVHCEVDRCSKNDEPSQSMPNVPDFIAENSTTLYPPQWVQCDLRFLYMIVLGEFVVIMADPPWDMELPYGTMSDDEMRQLGILQLQDEGLIFSGSLEGLWNYDSNASNCGDMKESTKSFGWSQTSCRG</sequence>
<keyword evidence="8" id="KW-1185">Reference proteome</keyword>
<evidence type="ECO:0000256" key="2">
    <source>
        <dbReference type="ARBA" id="ARBA00022603"/>
    </source>
</evidence>
<evidence type="ECO:0000256" key="3">
    <source>
        <dbReference type="ARBA" id="ARBA00022679"/>
    </source>
</evidence>
<dbReference type="EMBL" id="JARQZJ010000069">
    <property type="protein sequence ID" value="KAK9881454.1"/>
    <property type="molecule type" value="Genomic_DNA"/>
</dbReference>
<comment type="similarity">
    <text evidence="6">Belongs to the MT-A70-like family.</text>
</comment>
<accession>A0AAW1UL30</accession>
<evidence type="ECO:0000313" key="7">
    <source>
        <dbReference type="EMBL" id="KAK9881454.1"/>
    </source>
</evidence>
<protein>
    <recommendedName>
        <fullName evidence="1">mRNA m(6)A methyltransferase</fullName>
        <ecNumber evidence="1">2.1.1.348</ecNumber>
    </recommendedName>
</protein>
<dbReference type="GO" id="GO:0005634">
    <property type="term" value="C:nucleus"/>
    <property type="evidence" value="ECO:0007669"/>
    <property type="project" value="TreeGrafter"/>
</dbReference>
<dbReference type="GO" id="GO:0001734">
    <property type="term" value="F:mRNA m(6)A methyltransferase activity"/>
    <property type="evidence" value="ECO:0007669"/>
    <property type="project" value="UniProtKB-EC"/>
</dbReference>
<organism evidence="7 8">
    <name type="scientific">Henosepilachna vigintioctopunctata</name>
    <dbReference type="NCBI Taxonomy" id="420089"/>
    <lineage>
        <taxon>Eukaryota</taxon>
        <taxon>Metazoa</taxon>
        <taxon>Ecdysozoa</taxon>
        <taxon>Arthropoda</taxon>
        <taxon>Hexapoda</taxon>
        <taxon>Insecta</taxon>
        <taxon>Pterygota</taxon>
        <taxon>Neoptera</taxon>
        <taxon>Endopterygota</taxon>
        <taxon>Coleoptera</taxon>
        <taxon>Polyphaga</taxon>
        <taxon>Cucujiformia</taxon>
        <taxon>Coccinelloidea</taxon>
        <taxon>Coccinellidae</taxon>
        <taxon>Epilachninae</taxon>
        <taxon>Epilachnini</taxon>
        <taxon>Henosepilachna</taxon>
    </lineage>
</organism>
<dbReference type="EC" id="2.1.1.348" evidence="1"/>
<keyword evidence="3" id="KW-0808">Transferase</keyword>
<dbReference type="AlphaFoldDB" id="A0AAW1UL30"/>
<keyword evidence="4" id="KW-0949">S-adenosyl-L-methionine</keyword>
<name>A0AAW1UL30_9CUCU</name>
<dbReference type="PANTHER" id="PTHR12829:SF7">
    <property type="entry name" value="N6-ADENOSINE-METHYLTRANSFERASE CATALYTIC SUBUNIT"/>
    <property type="match status" value="1"/>
</dbReference>
<evidence type="ECO:0000256" key="5">
    <source>
        <dbReference type="ARBA" id="ARBA00048957"/>
    </source>
</evidence>
<evidence type="ECO:0000256" key="4">
    <source>
        <dbReference type="ARBA" id="ARBA00022691"/>
    </source>
</evidence>
<dbReference type="Proteomes" id="UP001431783">
    <property type="component" value="Unassembled WGS sequence"/>
</dbReference>
<gene>
    <name evidence="7" type="ORF">WA026_016340</name>
</gene>
<evidence type="ECO:0000256" key="1">
    <source>
        <dbReference type="ARBA" id="ARBA00012160"/>
    </source>
</evidence>
<dbReference type="InterPro" id="IPR007757">
    <property type="entry name" value="MT-A70-like"/>
</dbReference>
<reference evidence="7 8" key="1">
    <citation type="submission" date="2023-03" db="EMBL/GenBank/DDBJ databases">
        <title>Genome insight into feeding habits of ladybird beetles.</title>
        <authorList>
            <person name="Li H.-S."/>
            <person name="Huang Y.-H."/>
            <person name="Pang H."/>
        </authorList>
    </citation>
    <scope>NUCLEOTIDE SEQUENCE [LARGE SCALE GENOMIC DNA]</scope>
    <source>
        <strain evidence="7">SYSU_2023b</strain>
        <tissue evidence="7">Whole body</tissue>
    </source>
</reference>
<dbReference type="PROSITE" id="PS51143">
    <property type="entry name" value="MT_A70"/>
    <property type="match status" value="1"/>
</dbReference>